<dbReference type="SUPFAM" id="SSF53474">
    <property type="entry name" value="alpha/beta-Hydrolases"/>
    <property type="match status" value="1"/>
</dbReference>
<evidence type="ECO:0000259" key="2">
    <source>
        <dbReference type="Pfam" id="PF12146"/>
    </source>
</evidence>
<dbReference type="AlphaFoldDB" id="A0A0D0IVE1"/>
<comment type="caution">
    <text evidence="3">The sequence shown here is derived from an EMBL/GenBank/DDBJ whole genome shotgun (WGS) entry which is preliminary data.</text>
</comment>
<keyword evidence="1" id="KW-0732">Signal</keyword>
<evidence type="ECO:0000313" key="3">
    <source>
        <dbReference type="EMBL" id="KIP61940.1"/>
    </source>
</evidence>
<gene>
    <name evidence="3" type="ORF">ST44_08450</name>
</gene>
<dbReference type="PANTHER" id="PTHR43265">
    <property type="entry name" value="ESTERASE ESTD"/>
    <property type="match status" value="1"/>
</dbReference>
<dbReference type="RefSeq" id="WP_042519492.1">
    <property type="nucleotide sequence ID" value="NZ_JXQK01000061.1"/>
</dbReference>
<feature type="domain" description="Serine aminopeptidase S33" evidence="2">
    <location>
        <begin position="195"/>
        <end position="425"/>
    </location>
</feature>
<protein>
    <recommendedName>
        <fullName evidence="2">Serine aminopeptidase S33 domain-containing protein</fullName>
    </recommendedName>
</protein>
<name>A0A0D0IVE1_9BACT</name>
<dbReference type="InterPro" id="IPR029058">
    <property type="entry name" value="AB_hydrolase_fold"/>
</dbReference>
<feature type="chain" id="PRO_5002230074" description="Serine aminopeptidase S33 domain-containing protein" evidence="1">
    <location>
        <begin position="20"/>
        <end position="462"/>
    </location>
</feature>
<dbReference type="EMBL" id="JXQK01000061">
    <property type="protein sequence ID" value="KIP61940.1"/>
    <property type="molecule type" value="Genomic_DNA"/>
</dbReference>
<dbReference type="InterPro" id="IPR053145">
    <property type="entry name" value="AB_hydrolase_Est10"/>
</dbReference>
<proteinExistence type="predicted"/>
<accession>A0A0D0IVE1</accession>
<evidence type="ECO:0000256" key="1">
    <source>
        <dbReference type="SAM" id="SignalP"/>
    </source>
</evidence>
<organism evidence="3 4">
    <name type="scientific">Prevotella pectinovora</name>
    <dbReference type="NCBI Taxonomy" id="1602169"/>
    <lineage>
        <taxon>Bacteria</taxon>
        <taxon>Pseudomonadati</taxon>
        <taxon>Bacteroidota</taxon>
        <taxon>Bacteroidia</taxon>
        <taxon>Bacteroidales</taxon>
        <taxon>Prevotellaceae</taxon>
        <taxon>Prevotella</taxon>
    </lineage>
</organism>
<keyword evidence="4" id="KW-1185">Reference proteome</keyword>
<dbReference type="PANTHER" id="PTHR43265:SF1">
    <property type="entry name" value="ESTERASE ESTD"/>
    <property type="match status" value="1"/>
</dbReference>
<dbReference type="Pfam" id="PF12146">
    <property type="entry name" value="Hydrolase_4"/>
    <property type="match status" value="1"/>
</dbReference>
<dbReference type="STRING" id="1602171.ST44_08450"/>
<dbReference type="Gene3D" id="3.40.50.1820">
    <property type="entry name" value="alpha/beta hydrolase"/>
    <property type="match status" value="1"/>
</dbReference>
<dbReference type="InterPro" id="IPR022742">
    <property type="entry name" value="Hydrolase_4"/>
</dbReference>
<dbReference type="GO" id="GO:0052689">
    <property type="term" value="F:carboxylic ester hydrolase activity"/>
    <property type="evidence" value="ECO:0007669"/>
    <property type="project" value="TreeGrafter"/>
</dbReference>
<dbReference type="Proteomes" id="UP000032046">
    <property type="component" value="Unassembled WGS sequence"/>
</dbReference>
<evidence type="ECO:0000313" key="4">
    <source>
        <dbReference type="Proteomes" id="UP000032046"/>
    </source>
</evidence>
<reference evidence="3 4" key="1">
    <citation type="submission" date="2015-01" db="EMBL/GenBank/DDBJ databases">
        <title>Comparative genomics of non-oral Prevotella species.</title>
        <authorList>
            <person name="Accetto T."/>
            <person name="Nograsek B."/>
            <person name="Avgustin G."/>
        </authorList>
    </citation>
    <scope>NUCLEOTIDE SEQUENCE [LARGE SCALE GENOMIC DNA]</scope>
    <source>
        <strain evidence="3 4">P5-119</strain>
    </source>
</reference>
<sequence>MKKYIFLCLSVLMPLLANAQGIKGAWNGLLEAGPSKLTIVFHINADGTVTMDSPDQGATGLPADVKCLQEDTLSIELPQLRAQYTGKFKGEEILGTFSQMGYSFPLNLKRGEVKVNRPQTPQPPFDYTMQEVAFQNKGVDGKTGLPTEGGEAWLGGTLTYPKNFKAGMPVVIMVSGSGQQDRDEEILGHKPFLVIADYLARRGIATLRYDDRGVGKSTGDPTKVTIQSNMLDAQAGIDYLRSTKKFGKIGVLGHSEGGIIGYMLAAKGKADFVVSLAGPVLRGDSVLLIQNRDLLAVSGLDEASIEKYATALGRVFRYKMSGQQNKFAQTPEALVPMLTADIDLLPELRANLVGVVKQIDSPWLISYLKYDPAADIRKVECPVMLLIGDNDKQVNSAINFQAAETLFSKTVRAKSLFKTYSKLNHFFQPSESGSPLDYAKIETTISEEVLSDIGDWIPEVAK</sequence>
<feature type="signal peptide" evidence="1">
    <location>
        <begin position="1"/>
        <end position="19"/>
    </location>
</feature>